<dbReference type="EMBL" id="JBHUFD010000006">
    <property type="protein sequence ID" value="MFD1874275.1"/>
    <property type="molecule type" value="Genomic_DNA"/>
</dbReference>
<gene>
    <name evidence="1" type="ORF">ACFSDX_17655</name>
</gene>
<accession>A0ABW4QXY3</accession>
<comment type="caution">
    <text evidence="1">The sequence shown here is derived from an EMBL/GenBank/DDBJ whole genome shotgun (WGS) entry which is preliminary data.</text>
</comment>
<sequence>MLLYADGKELEPTIRTISAPDASKCYATDGKMLKADIRAVFQIPSLLYGEATAGKLGTQQEFNDATLYVQNMVVNTNQRSIERTLVAVFSTFQWPDQPDAPLCPSGDYSIDNLRLASVVEGADEESEAQKTLKALNTLSPLMANGVLGAMSQQQILALVGLQVDGPPAPKPAANGTAATQQG</sequence>
<dbReference type="Proteomes" id="UP001597197">
    <property type="component" value="Unassembled WGS sequence"/>
</dbReference>
<evidence type="ECO:0000313" key="2">
    <source>
        <dbReference type="Proteomes" id="UP001597197"/>
    </source>
</evidence>
<reference evidence="2" key="1">
    <citation type="journal article" date="2019" name="Int. J. Syst. Evol. Microbiol.">
        <title>The Global Catalogue of Microorganisms (GCM) 10K type strain sequencing project: providing services to taxonomists for standard genome sequencing and annotation.</title>
        <authorList>
            <consortium name="The Broad Institute Genomics Platform"/>
            <consortium name="The Broad Institute Genome Sequencing Center for Infectious Disease"/>
            <person name="Wu L."/>
            <person name="Ma J."/>
        </authorList>
    </citation>
    <scope>NUCLEOTIDE SEQUENCE [LARGE SCALE GENOMIC DNA]</scope>
    <source>
        <strain evidence="2">CGMCC 1.15795</strain>
    </source>
</reference>
<dbReference type="RefSeq" id="WP_382315929.1">
    <property type="nucleotide sequence ID" value="NZ_JBHUFD010000006.1"/>
</dbReference>
<name>A0ABW4QXY3_9BACT</name>
<organism evidence="1 2">
    <name type="scientific">Hymenobacter bucti</name>
    <dbReference type="NCBI Taxonomy" id="1844114"/>
    <lineage>
        <taxon>Bacteria</taxon>
        <taxon>Pseudomonadati</taxon>
        <taxon>Bacteroidota</taxon>
        <taxon>Cytophagia</taxon>
        <taxon>Cytophagales</taxon>
        <taxon>Hymenobacteraceae</taxon>
        <taxon>Hymenobacter</taxon>
    </lineage>
</organism>
<evidence type="ECO:0000313" key="1">
    <source>
        <dbReference type="EMBL" id="MFD1874275.1"/>
    </source>
</evidence>
<keyword evidence="2" id="KW-1185">Reference proteome</keyword>
<protein>
    <submittedName>
        <fullName evidence="1">Uncharacterized protein</fullName>
    </submittedName>
</protein>
<proteinExistence type="predicted"/>